<dbReference type="EC" id="2.8.2.-" evidence="3"/>
<evidence type="ECO:0000256" key="2">
    <source>
        <dbReference type="ARBA" id="ARBA00022679"/>
    </source>
</evidence>
<sequence>MEETIKTLPQHTCSWLKNRFILYKHENVWNKKEFLEEKVLAQQQFKADPSDIFLCSFLKTGTTWLKALVFAIITREKFDESTSPLLNTLPHDCIFFLERDLEKIEENRKNSCFPPINTHMHYHSLPESILTSNCKIVYIYRNMKDVLGILNYGPYWDHILGYWKASLEKPEIFLFIKYEDMKKHPTTNVKRLAEFIGHPFTIEEEKAGVIQNIIKLCSFENLSSLEVNKSGNHRAGQSQVIENRLFFRKAEDEEWKDYFTEEMIEKIDKLIDEKLGATGLVLK</sequence>
<organism evidence="5 6">
    <name type="scientific">Mikania micrantha</name>
    <name type="common">bitter vine</name>
    <dbReference type="NCBI Taxonomy" id="192012"/>
    <lineage>
        <taxon>Eukaryota</taxon>
        <taxon>Viridiplantae</taxon>
        <taxon>Streptophyta</taxon>
        <taxon>Embryophyta</taxon>
        <taxon>Tracheophyta</taxon>
        <taxon>Spermatophyta</taxon>
        <taxon>Magnoliopsida</taxon>
        <taxon>eudicotyledons</taxon>
        <taxon>Gunneridae</taxon>
        <taxon>Pentapetalae</taxon>
        <taxon>asterids</taxon>
        <taxon>campanulids</taxon>
        <taxon>Asterales</taxon>
        <taxon>Asteraceae</taxon>
        <taxon>Asteroideae</taxon>
        <taxon>Heliantheae alliance</taxon>
        <taxon>Eupatorieae</taxon>
        <taxon>Mikania</taxon>
    </lineage>
</organism>
<dbReference type="Pfam" id="PF00685">
    <property type="entry name" value="Sulfotransfer_1"/>
    <property type="match status" value="2"/>
</dbReference>
<name>A0A5N6LX26_9ASTR</name>
<comment type="caution">
    <text evidence="5">The sequence shown here is derived from an EMBL/GenBank/DDBJ whole genome shotgun (WGS) entry which is preliminary data.</text>
</comment>
<feature type="domain" description="Sulfotransferase" evidence="4">
    <location>
        <begin position="148"/>
        <end position="279"/>
    </location>
</feature>
<gene>
    <name evidence="5" type="ORF">E3N88_39457</name>
</gene>
<evidence type="ECO:0000313" key="6">
    <source>
        <dbReference type="Proteomes" id="UP000326396"/>
    </source>
</evidence>
<dbReference type="SUPFAM" id="SSF52540">
    <property type="entry name" value="P-loop containing nucleoside triphosphate hydrolases"/>
    <property type="match status" value="1"/>
</dbReference>
<proteinExistence type="inferred from homology"/>
<evidence type="ECO:0000256" key="3">
    <source>
        <dbReference type="RuleBase" id="RU361155"/>
    </source>
</evidence>
<feature type="domain" description="Sulfotransferase" evidence="4">
    <location>
        <begin position="49"/>
        <end position="147"/>
    </location>
</feature>
<dbReference type="InterPro" id="IPR000863">
    <property type="entry name" value="Sulfotransferase_dom"/>
</dbReference>
<comment type="similarity">
    <text evidence="1 3">Belongs to the sulfotransferase 1 family.</text>
</comment>
<evidence type="ECO:0000256" key="1">
    <source>
        <dbReference type="ARBA" id="ARBA00005771"/>
    </source>
</evidence>
<dbReference type="AlphaFoldDB" id="A0A5N6LX26"/>
<protein>
    <recommendedName>
        <fullName evidence="3">Sulfotransferase</fullName>
        <ecNumber evidence="3">2.8.2.-</ecNumber>
    </recommendedName>
</protein>
<evidence type="ECO:0000313" key="5">
    <source>
        <dbReference type="EMBL" id="KAD2806080.1"/>
    </source>
</evidence>
<dbReference type="OrthoDB" id="205623at2759"/>
<evidence type="ECO:0000259" key="4">
    <source>
        <dbReference type="Pfam" id="PF00685"/>
    </source>
</evidence>
<keyword evidence="6" id="KW-1185">Reference proteome</keyword>
<dbReference type="EMBL" id="SZYD01000018">
    <property type="protein sequence ID" value="KAD2806080.1"/>
    <property type="molecule type" value="Genomic_DNA"/>
</dbReference>
<dbReference type="Gene3D" id="3.40.50.300">
    <property type="entry name" value="P-loop containing nucleotide triphosphate hydrolases"/>
    <property type="match status" value="2"/>
</dbReference>
<accession>A0A5N6LX26</accession>
<dbReference type="PANTHER" id="PTHR11783">
    <property type="entry name" value="SULFOTRANSFERASE SULT"/>
    <property type="match status" value="1"/>
</dbReference>
<dbReference type="InterPro" id="IPR027417">
    <property type="entry name" value="P-loop_NTPase"/>
</dbReference>
<reference evidence="5 6" key="1">
    <citation type="submission" date="2019-05" db="EMBL/GenBank/DDBJ databases">
        <title>Mikania micrantha, genome provides insights into the molecular mechanism of rapid growth.</title>
        <authorList>
            <person name="Liu B."/>
        </authorList>
    </citation>
    <scope>NUCLEOTIDE SEQUENCE [LARGE SCALE GENOMIC DNA]</scope>
    <source>
        <strain evidence="5">NLD-2019</strain>
        <tissue evidence="5">Leaf</tissue>
    </source>
</reference>
<keyword evidence="2 3" id="KW-0808">Transferase</keyword>
<dbReference type="Proteomes" id="UP000326396">
    <property type="component" value="Linkage Group LG8"/>
</dbReference>
<dbReference type="GO" id="GO:0008146">
    <property type="term" value="F:sulfotransferase activity"/>
    <property type="evidence" value="ECO:0007669"/>
    <property type="project" value="InterPro"/>
</dbReference>